<sequence>MQQNLKPAKAEPSDALGAAHQVGALPLRRGTAGLEVCLVTTRETRRWTIPKGWPMKSKTDREAAAIEARQEGGLVGKVGKAPIGSFLYWKRRTAQLELVEVAVYEMQVKEQLATWKEAGQRYVMWFPVEAAAELVEEPGLKTIIARLAAPR</sequence>
<proteinExistence type="predicted"/>
<evidence type="ECO:0000256" key="3">
    <source>
        <dbReference type="ARBA" id="ARBA00022801"/>
    </source>
</evidence>
<comment type="cofactor">
    <cofactor evidence="1">
        <name>Mg(2+)</name>
        <dbReference type="ChEBI" id="CHEBI:18420"/>
    </cofactor>
</comment>
<evidence type="ECO:0000256" key="1">
    <source>
        <dbReference type="ARBA" id="ARBA00001946"/>
    </source>
</evidence>
<reference evidence="5 6" key="1">
    <citation type="submission" date="2023-07" db="EMBL/GenBank/DDBJ databases">
        <title>Genomic Encyclopedia of Type Strains, Phase IV (KMG-IV): sequencing the most valuable type-strain genomes for metagenomic binning, comparative biology and taxonomic classification.</title>
        <authorList>
            <person name="Goeker M."/>
        </authorList>
    </citation>
    <scope>NUCLEOTIDE SEQUENCE [LARGE SCALE GENOMIC DNA]</scope>
    <source>
        <strain evidence="5 6">B1-1</strain>
    </source>
</reference>
<dbReference type="SUPFAM" id="SSF55811">
    <property type="entry name" value="Nudix"/>
    <property type="match status" value="1"/>
</dbReference>
<dbReference type="EMBL" id="JAUSWJ010000001">
    <property type="protein sequence ID" value="MDQ0518682.1"/>
    <property type="molecule type" value="Genomic_DNA"/>
</dbReference>
<accession>A0ABU0MCI9</accession>
<evidence type="ECO:0000256" key="4">
    <source>
        <dbReference type="ARBA" id="ARBA00022842"/>
    </source>
</evidence>
<dbReference type="InterPro" id="IPR047198">
    <property type="entry name" value="DDP-like_NUDIX"/>
</dbReference>
<protein>
    <submittedName>
        <fullName evidence="5">8-oxo-dGTP pyrophosphatase MutT (NUDIX family)</fullName>
    </submittedName>
</protein>
<dbReference type="PANTHER" id="PTHR12629">
    <property type="entry name" value="DIPHOSPHOINOSITOL POLYPHOSPHATE PHOSPHOHYDROLASE"/>
    <property type="match status" value="1"/>
</dbReference>
<name>A0ABU0MCI9_9HYPH</name>
<dbReference type="InterPro" id="IPR015797">
    <property type="entry name" value="NUDIX_hydrolase-like_dom_sf"/>
</dbReference>
<dbReference type="Gene3D" id="3.90.79.10">
    <property type="entry name" value="Nucleoside Triphosphate Pyrophosphohydrolase"/>
    <property type="match status" value="1"/>
</dbReference>
<evidence type="ECO:0000313" key="6">
    <source>
        <dbReference type="Proteomes" id="UP001223743"/>
    </source>
</evidence>
<organism evidence="5 6">
    <name type="scientific">Kaistia geumhonensis</name>
    <dbReference type="NCBI Taxonomy" id="410839"/>
    <lineage>
        <taxon>Bacteria</taxon>
        <taxon>Pseudomonadati</taxon>
        <taxon>Pseudomonadota</taxon>
        <taxon>Alphaproteobacteria</taxon>
        <taxon>Hyphomicrobiales</taxon>
        <taxon>Kaistiaceae</taxon>
        <taxon>Kaistia</taxon>
    </lineage>
</organism>
<dbReference type="CDD" id="cd04666">
    <property type="entry name" value="NUDIX_DIPP2_like_Nudt4"/>
    <property type="match status" value="1"/>
</dbReference>
<gene>
    <name evidence="5" type="ORF">QO015_004295</name>
</gene>
<keyword evidence="3" id="KW-0378">Hydrolase</keyword>
<dbReference type="PANTHER" id="PTHR12629:SF0">
    <property type="entry name" value="DIPHOSPHOINOSITOL-POLYPHOSPHATE DIPHOSPHATASE"/>
    <property type="match status" value="1"/>
</dbReference>
<dbReference type="RefSeq" id="WP_266284316.1">
    <property type="nucleotide sequence ID" value="NZ_JAPKNF010000004.1"/>
</dbReference>
<comment type="caution">
    <text evidence="5">The sequence shown here is derived from an EMBL/GenBank/DDBJ whole genome shotgun (WGS) entry which is preliminary data.</text>
</comment>
<dbReference type="Proteomes" id="UP001223743">
    <property type="component" value="Unassembled WGS sequence"/>
</dbReference>
<evidence type="ECO:0000313" key="5">
    <source>
        <dbReference type="EMBL" id="MDQ0518682.1"/>
    </source>
</evidence>
<keyword evidence="2" id="KW-0479">Metal-binding</keyword>
<evidence type="ECO:0000256" key="2">
    <source>
        <dbReference type="ARBA" id="ARBA00022723"/>
    </source>
</evidence>
<keyword evidence="6" id="KW-1185">Reference proteome</keyword>
<keyword evidence="4" id="KW-0460">Magnesium</keyword>